<dbReference type="InterPro" id="IPR050194">
    <property type="entry name" value="Glycosyltransferase_grp1"/>
</dbReference>
<dbReference type="EMBL" id="PDJE01000001">
    <property type="protein sequence ID" value="PFG30453.1"/>
    <property type="molecule type" value="Genomic_DNA"/>
</dbReference>
<dbReference type="Proteomes" id="UP000221369">
    <property type="component" value="Unassembled WGS sequence"/>
</dbReference>
<dbReference type="PANTHER" id="PTHR45947">
    <property type="entry name" value="SULFOQUINOVOSYL TRANSFERASE SQD2"/>
    <property type="match status" value="1"/>
</dbReference>
<organism evidence="6 7">
    <name type="scientific">Paramicrobacterium agarici</name>
    <dbReference type="NCBI Taxonomy" id="630514"/>
    <lineage>
        <taxon>Bacteria</taxon>
        <taxon>Bacillati</taxon>
        <taxon>Actinomycetota</taxon>
        <taxon>Actinomycetes</taxon>
        <taxon>Micrococcales</taxon>
        <taxon>Microbacteriaceae</taxon>
        <taxon>Paramicrobacterium</taxon>
    </lineage>
</organism>
<dbReference type="GO" id="GO:1901137">
    <property type="term" value="P:carbohydrate derivative biosynthetic process"/>
    <property type="evidence" value="ECO:0007669"/>
    <property type="project" value="UniProtKB-ARBA"/>
</dbReference>
<reference evidence="6 7" key="1">
    <citation type="submission" date="2017-10" db="EMBL/GenBank/DDBJ databases">
        <title>Sequencing the genomes of 1000 actinobacteria strains.</title>
        <authorList>
            <person name="Klenk H.-P."/>
        </authorList>
    </citation>
    <scope>NUCLEOTIDE SEQUENCE [LARGE SCALE GENOMIC DNA]</scope>
    <source>
        <strain evidence="6 7">DSM 21798</strain>
    </source>
</reference>
<comment type="caution">
    <text evidence="6">The sequence shown here is derived from an EMBL/GenBank/DDBJ whole genome shotgun (WGS) entry which is preliminary data.</text>
</comment>
<keyword evidence="7" id="KW-1185">Reference proteome</keyword>
<evidence type="ECO:0000256" key="2">
    <source>
        <dbReference type="ARBA" id="ARBA00022676"/>
    </source>
</evidence>
<dbReference type="AlphaFoldDB" id="A0A2A9DV24"/>
<evidence type="ECO:0000313" key="6">
    <source>
        <dbReference type="EMBL" id="PFG30453.1"/>
    </source>
</evidence>
<evidence type="ECO:0000259" key="4">
    <source>
        <dbReference type="Pfam" id="PF00534"/>
    </source>
</evidence>
<gene>
    <name evidence="6" type="ORF">ATJ78_1382</name>
</gene>
<sequence>MADIALAHDYVTQRGGAERVALTLTHAFPRLALHTTLYNPSSTFPEFGAIDVKPMPINRWRLLRQHHRLALPFLKDAVSQCRLDADVLVASSSGWAHGIQTTGRKIVYCHAPARWLYQTTRYSGSNGGHSLRSRAIEAVAGAIGPELRTWDQKAAQTADRYVVNSTIIKRAVAEVYGIDAEVLPPPPAMSALSATPEPVARVQQPFVLCVARLLPYKNVDTVIEAVSQLPDLGLVIVGDGPERKRLDALAERVGNTHILGRVSDGELRWLYENCSGLVAASYEDFGLTPLEAAGFGRPTAALRDGGYLDTVVENITGVFFDQPDATSVAAAVEQMVQRSWSTRTIVDHSEEFSESRFISRLHTIVDEELARC</sequence>
<protein>
    <recommendedName>
        <fullName evidence="1">D-inositol 3-phosphate glycosyltransferase</fullName>
    </recommendedName>
</protein>
<keyword evidence="3 6" id="KW-0808">Transferase</keyword>
<evidence type="ECO:0000259" key="5">
    <source>
        <dbReference type="Pfam" id="PF13439"/>
    </source>
</evidence>
<feature type="domain" description="Glycosyl transferase family 1" evidence="4">
    <location>
        <begin position="201"/>
        <end position="338"/>
    </location>
</feature>
<evidence type="ECO:0000256" key="1">
    <source>
        <dbReference type="ARBA" id="ARBA00021292"/>
    </source>
</evidence>
<dbReference type="Gene3D" id="3.40.50.2000">
    <property type="entry name" value="Glycogen Phosphorylase B"/>
    <property type="match status" value="2"/>
</dbReference>
<keyword evidence="2" id="KW-0328">Glycosyltransferase</keyword>
<dbReference type="GO" id="GO:0016757">
    <property type="term" value="F:glycosyltransferase activity"/>
    <property type="evidence" value="ECO:0007669"/>
    <property type="project" value="UniProtKB-KW"/>
</dbReference>
<proteinExistence type="predicted"/>
<dbReference type="InterPro" id="IPR028098">
    <property type="entry name" value="Glyco_trans_4-like_N"/>
</dbReference>
<evidence type="ECO:0000256" key="3">
    <source>
        <dbReference type="ARBA" id="ARBA00022679"/>
    </source>
</evidence>
<name>A0A2A9DV24_9MICO</name>
<evidence type="ECO:0000313" key="7">
    <source>
        <dbReference type="Proteomes" id="UP000221369"/>
    </source>
</evidence>
<feature type="domain" description="Glycosyltransferase subfamily 4-like N-terminal" evidence="5">
    <location>
        <begin position="15"/>
        <end position="184"/>
    </location>
</feature>
<dbReference type="RefSeq" id="WP_098406912.1">
    <property type="nucleotide sequence ID" value="NZ_PDJE01000001.1"/>
</dbReference>
<accession>A0A2A9DV24</accession>
<dbReference type="PANTHER" id="PTHR45947:SF3">
    <property type="entry name" value="SULFOQUINOVOSYL TRANSFERASE SQD2"/>
    <property type="match status" value="1"/>
</dbReference>
<dbReference type="Pfam" id="PF13439">
    <property type="entry name" value="Glyco_transf_4"/>
    <property type="match status" value="1"/>
</dbReference>
<dbReference type="InterPro" id="IPR001296">
    <property type="entry name" value="Glyco_trans_1"/>
</dbReference>
<dbReference type="Pfam" id="PF00534">
    <property type="entry name" value="Glycos_transf_1"/>
    <property type="match status" value="1"/>
</dbReference>
<dbReference type="SUPFAM" id="SSF53756">
    <property type="entry name" value="UDP-Glycosyltransferase/glycogen phosphorylase"/>
    <property type="match status" value="1"/>
</dbReference>